<dbReference type="SUPFAM" id="SSF82185">
    <property type="entry name" value="Histone H3 K4-specific methyltransferase SET7/9 N-terminal domain"/>
    <property type="match status" value="2"/>
</dbReference>
<proteinExistence type="predicted"/>
<protein>
    <recommendedName>
        <fullName evidence="4">MORN repeat protein</fullName>
    </recommendedName>
</protein>
<keyword evidence="3" id="KW-1185">Reference proteome</keyword>
<name>A0AAD1XDV4_EUPCR</name>
<sequence>MGQGCGCIGGRDAIENQTLEDCHKTREVARIEEKKNCISNEKLGKILIIQTIFRTFQAKQRLYHLKNTTYVFCDFEIKNQSYFGQNSLAQEEISLGFGPDERATTITTATTQLNEMSLCKGVKSNENLKEYKYDKKFDDLYVKSDNVDTIISKTSGSTYIGGIHQDQKQGRGTFRWRNGSIYEGYWDSNKATGPGRMIIVMKSDKNYDYCNIYEGQWKNSKANGFGVYTCEDGSEYKGNWRNNRPHGLGHEVLKGQFEYEGEYKYGIRHGKGTVSWTSTGDRYTGEFINDQVHGFGEYTYSNGNIYKGEWKEGLFHGEGVFQWGKSLKVEAKEYSGQYINGKKHGIGVFKWADGRIYKGYWSEGKQHGLGIFIGKGHKTYGNWEQGKRIETFTEQEALEKNAEEFTKIDKFESNNKLELE</sequence>
<dbReference type="AlphaFoldDB" id="A0AAD1XDV4"/>
<accession>A0AAD1XDV4</accession>
<organism evidence="2 3">
    <name type="scientific">Euplotes crassus</name>
    <dbReference type="NCBI Taxonomy" id="5936"/>
    <lineage>
        <taxon>Eukaryota</taxon>
        <taxon>Sar</taxon>
        <taxon>Alveolata</taxon>
        <taxon>Ciliophora</taxon>
        <taxon>Intramacronucleata</taxon>
        <taxon>Spirotrichea</taxon>
        <taxon>Hypotrichia</taxon>
        <taxon>Euplotida</taxon>
        <taxon>Euplotidae</taxon>
        <taxon>Moneuplotes</taxon>
    </lineage>
</organism>
<dbReference type="InterPro" id="IPR003409">
    <property type="entry name" value="MORN"/>
</dbReference>
<evidence type="ECO:0000313" key="3">
    <source>
        <dbReference type="Proteomes" id="UP001295684"/>
    </source>
</evidence>
<dbReference type="EMBL" id="CAMPGE010008123">
    <property type="protein sequence ID" value="CAI2367031.1"/>
    <property type="molecule type" value="Genomic_DNA"/>
</dbReference>
<dbReference type="PANTHER" id="PTHR43215:SF14">
    <property type="entry name" value="RADIAL SPOKE HEAD 1 HOMOLOG"/>
    <property type="match status" value="1"/>
</dbReference>
<evidence type="ECO:0000313" key="2">
    <source>
        <dbReference type="EMBL" id="CAI2367031.1"/>
    </source>
</evidence>
<dbReference type="GO" id="GO:0005829">
    <property type="term" value="C:cytosol"/>
    <property type="evidence" value="ECO:0007669"/>
    <property type="project" value="TreeGrafter"/>
</dbReference>
<dbReference type="PANTHER" id="PTHR43215">
    <property type="entry name" value="RADIAL SPOKE HEAD 1 HOMOLOG"/>
    <property type="match status" value="1"/>
</dbReference>
<dbReference type="Pfam" id="PF02493">
    <property type="entry name" value="MORN"/>
    <property type="match status" value="9"/>
</dbReference>
<dbReference type="Proteomes" id="UP001295684">
    <property type="component" value="Unassembled WGS sequence"/>
</dbReference>
<dbReference type="Gene3D" id="2.20.110.10">
    <property type="entry name" value="Histone H3 K4-specific methyltransferase SET7/9 N-terminal domain"/>
    <property type="match status" value="3"/>
</dbReference>
<gene>
    <name evidence="2" type="ORF">ECRASSUSDP1_LOCUS8308</name>
</gene>
<keyword evidence="1" id="KW-0677">Repeat</keyword>
<evidence type="ECO:0008006" key="4">
    <source>
        <dbReference type="Google" id="ProtNLM"/>
    </source>
</evidence>
<comment type="caution">
    <text evidence="2">The sequence shown here is derived from an EMBL/GenBank/DDBJ whole genome shotgun (WGS) entry which is preliminary data.</text>
</comment>
<reference evidence="2" key="1">
    <citation type="submission" date="2023-07" db="EMBL/GenBank/DDBJ databases">
        <authorList>
            <consortium name="AG Swart"/>
            <person name="Singh M."/>
            <person name="Singh A."/>
            <person name="Seah K."/>
            <person name="Emmerich C."/>
        </authorList>
    </citation>
    <scope>NUCLEOTIDE SEQUENCE</scope>
    <source>
        <strain evidence="2">DP1</strain>
    </source>
</reference>
<evidence type="ECO:0000256" key="1">
    <source>
        <dbReference type="ARBA" id="ARBA00022737"/>
    </source>
</evidence>
<dbReference type="SMART" id="SM00698">
    <property type="entry name" value="MORN"/>
    <property type="match status" value="9"/>
</dbReference>